<name>A0A8J3SC31_9ACTN</name>
<evidence type="ECO:0000256" key="1">
    <source>
        <dbReference type="SAM" id="MobiDB-lite"/>
    </source>
</evidence>
<protein>
    <submittedName>
        <fullName evidence="2">Uncharacterized protein</fullName>
    </submittedName>
</protein>
<comment type="caution">
    <text evidence="2">The sequence shown here is derived from an EMBL/GenBank/DDBJ whole genome shotgun (WGS) entry which is preliminary data.</text>
</comment>
<gene>
    <name evidence="2" type="ORF">Psi01_06720</name>
</gene>
<dbReference type="EMBL" id="BOOJ01000008">
    <property type="protein sequence ID" value="GIH90042.1"/>
    <property type="molecule type" value="Genomic_DNA"/>
</dbReference>
<evidence type="ECO:0000313" key="3">
    <source>
        <dbReference type="Proteomes" id="UP000619788"/>
    </source>
</evidence>
<proteinExistence type="predicted"/>
<accession>A0A8J3SC31</accession>
<evidence type="ECO:0000313" key="2">
    <source>
        <dbReference type="EMBL" id="GIH90042.1"/>
    </source>
</evidence>
<organism evidence="2 3">
    <name type="scientific">Planobispora siamensis</name>
    <dbReference type="NCBI Taxonomy" id="936338"/>
    <lineage>
        <taxon>Bacteria</taxon>
        <taxon>Bacillati</taxon>
        <taxon>Actinomycetota</taxon>
        <taxon>Actinomycetes</taxon>
        <taxon>Streptosporangiales</taxon>
        <taxon>Streptosporangiaceae</taxon>
        <taxon>Planobispora</taxon>
    </lineage>
</organism>
<keyword evidence="3" id="KW-1185">Reference proteome</keyword>
<feature type="region of interest" description="Disordered" evidence="1">
    <location>
        <begin position="1"/>
        <end position="29"/>
    </location>
</feature>
<dbReference type="AlphaFoldDB" id="A0A8J3SC31"/>
<reference evidence="2 3" key="1">
    <citation type="submission" date="2021-01" db="EMBL/GenBank/DDBJ databases">
        <title>Whole genome shotgun sequence of Planobispora siamensis NBRC 107568.</title>
        <authorList>
            <person name="Komaki H."/>
            <person name="Tamura T."/>
        </authorList>
    </citation>
    <scope>NUCLEOTIDE SEQUENCE [LARGE SCALE GENOMIC DNA]</scope>
    <source>
        <strain evidence="2 3">NBRC 107568</strain>
    </source>
</reference>
<sequence length="63" mass="6480">MRAGGNRNRCGSATSVPDAPTTPGHQAFPEGIAGVYGRVTPIPLGSGAQTVTFLTFYLNKGSE</sequence>
<dbReference type="Proteomes" id="UP000619788">
    <property type="component" value="Unassembled WGS sequence"/>
</dbReference>